<gene>
    <name evidence="3" type="ORF">C7450_104238</name>
</gene>
<dbReference type="Proteomes" id="UP000248021">
    <property type="component" value="Unassembled WGS sequence"/>
</dbReference>
<feature type="domain" description="Fe-S metabolism associated" evidence="2">
    <location>
        <begin position="28"/>
        <end position="145"/>
    </location>
</feature>
<evidence type="ECO:0000313" key="3">
    <source>
        <dbReference type="EMBL" id="PXW60186.1"/>
    </source>
</evidence>
<organism evidence="3 4">
    <name type="scientific">Chelatococcus asaccharovorans</name>
    <dbReference type="NCBI Taxonomy" id="28210"/>
    <lineage>
        <taxon>Bacteria</taxon>
        <taxon>Pseudomonadati</taxon>
        <taxon>Pseudomonadota</taxon>
        <taxon>Alphaproteobacteria</taxon>
        <taxon>Hyphomicrobiales</taxon>
        <taxon>Chelatococcaceae</taxon>
        <taxon>Chelatococcus</taxon>
    </lineage>
</organism>
<keyword evidence="4" id="KW-1185">Reference proteome</keyword>
<accession>A0A2V3U8P7</accession>
<dbReference type="PANTHER" id="PTHR43597">
    <property type="entry name" value="SULFUR ACCEPTOR PROTEIN CSDE"/>
    <property type="match status" value="1"/>
</dbReference>
<dbReference type="SUPFAM" id="SSF82649">
    <property type="entry name" value="SufE/NifU"/>
    <property type="match status" value="1"/>
</dbReference>
<evidence type="ECO:0000256" key="1">
    <source>
        <dbReference type="ARBA" id="ARBA00010282"/>
    </source>
</evidence>
<evidence type="ECO:0000313" key="4">
    <source>
        <dbReference type="Proteomes" id="UP000248021"/>
    </source>
</evidence>
<evidence type="ECO:0000259" key="2">
    <source>
        <dbReference type="Pfam" id="PF02657"/>
    </source>
</evidence>
<dbReference type="Pfam" id="PF02657">
    <property type="entry name" value="SufE"/>
    <property type="match status" value="1"/>
</dbReference>
<dbReference type="Gene3D" id="3.90.1010.10">
    <property type="match status" value="1"/>
</dbReference>
<comment type="caution">
    <text evidence="3">The sequence shown here is derived from an EMBL/GenBank/DDBJ whole genome shotgun (WGS) entry which is preliminary data.</text>
</comment>
<comment type="similarity">
    <text evidence="1">Belongs to the SufE family.</text>
</comment>
<dbReference type="EMBL" id="QJJK01000004">
    <property type="protein sequence ID" value="PXW60186.1"/>
    <property type="molecule type" value="Genomic_DNA"/>
</dbReference>
<dbReference type="PANTHER" id="PTHR43597:SF5">
    <property type="entry name" value="SUFE-LIKE PROTEIN 2, CHLOROPLASTIC"/>
    <property type="match status" value="1"/>
</dbReference>
<dbReference type="InterPro" id="IPR003808">
    <property type="entry name" value="Fe-S_metab-assoc_dom"/>
</dbReference>
<sequence length="160" mass="17660">MPGPNGDHDRTEAMSTIPEYLDALKARFPSGGDWGEKLAAVLAMEAELPMMPMEEKTPDTRFHGCQSQIWLVVGRDPETGRFVMKVDSDARIMRGLLAIAHGYYHDRMPEEIAAHPPILLRDAGLLDALAPSRANGFYRLLLHIHGLGSEMAARAKDQVA</sequence>
<name>A0A2V3U8P7_9HYPH</name>
<dbReference type="AlphaFoldDB" id="A0A2V3U8P7"/>
<reference evidence="3 4" key="1">
    <citation type="submission" date="2018-05" db="EMBL/GenBank/DDBJ databases">
        <title>Genomic Encyclopedia of Type Strains, Phase IV (KMG-IV): sequencing the most valuable type-strain genomes for metagenomic binning, comparative biology and taxonomic classification.</title>
        <authorList>
            <person name="Goeker M."/>
        </authorList>
    </citation>
    <scope>NUCLEOTIDE SEQUENCE [LARGE SCALE GENOMIC DNA]</scope>
    <source>
        <strain evidence="3 4">DSM 6462</strain>
    </source>
</reference>
<dbReference type="OrthoDB" id="9799320at2"/>
<protein>
    <submittedName>
        <fullName evidence="3">Cysteine desulfuration protein SufE</fullName>
    </submittedName>
</protein>
<proteinExistence type="inferred from homology"/>